<comment type="caution">
    <text evidence="1">The sequence shown here is derived from an EMBL/GenBank/DDBJ whole genome shotgun (WGS) entry which is preliminary data.</text>
</comment>
<name>A0AAV0AGQ9_PHAPC</name>
<dbReference type="AlphaFoldDB" id="A0AAV0AGQ9"/>
<dbReference type="Gene3D" id="3.20.20.70">
    <property type="entry name" value="Aldolase class I"/>
    <property type="match status" value="1"/>
</dbReference>
<feature type="non-terminal residue" evidence="1">
    <location>
        <position position="1"/>
    </location>
</feature>
<dbReference type="InterPro" id="IPR013785">
    <property type="entry name" value="Aldolase_TIM"/>
</dbReference>
<keyword evidence="2" id="KW-1185">Reference proteome</keyword>
<evidence type="ECO:0000313" key="2">
    <source>
        <dbReference type="Proteomes" id="UP001153365"/>
    </source>
</evidence>
<dbReference type="EMBL" id="CALTRL010000009">
    <property type="protein sequence ID" value="CAH7665861.1"/>
    <property type="molecule type" value="Genomic_DNA"/>
</dbReference>
<evidence type="ECO:0000313" key="1">
    <source>
        <dbReference type="EMBL" id="CAH7665861.1"/>
    </source>
</evidence>
<accession>A0AAV0AGQ9</accession>
<sequence>NLCIFINVTEKKMLIEIIEIVGQHICIIKFYNNFHYWTHIDRIKDFEWDLVERPTKLSERYNFMIVEDCKSWLLAVNFWLQWYRNF</sequence>
<reference evidence="1" key="1">
    <citation type="submission" date="2022-06" db="EMBL/GenBank/DDBJ databases">
        <authorList>
            <consortium name="SYNGENTA / RWTH Aachen University"/>
        </authorList>
    </citation>
    <scope>NUCLEOTIDE SEQUENCE</scope>
</reference>
<organism evidence="1 2">
    <name type="scientific">Phakopsora pachyrhizi</name>
    <name type="common">Asian soybean rust disease fungus</name>
    <dbReference type="NCBI Taxonomy" id="170000"/>
    <lineage>
        <taxon>Eukaryota</taxon>
        <taxon>Fungi</taxon>
        <taxon>Dikarya</taxon>
        <taxon>Basidiomycota</taxon>
        <taxon>Pucciniomycotina</taxon>
        <taxon>Pucciniomycetes</taxon>
        <taxon>Pucciniales</taxon>
        <taxon>Phakopsoraceae</taxon>
        <taxon>Phakopsora</taxon>
    </lineage>
</organism>
<protein>
    <submittedName>
        <fullName evidence="1">Uncharacterized protein</fullName>
    </submittedName>
</protein>
<proteinExistence type="predicted"/>
<gene>
    <name evidence="1" type="ORF">PPACK8108_LOCUS154</name>
</gene>
<dbReference type="Proteomes" id="UP001153365">
    <property type="component" value="Unassembled WGS sequence"/>
</dbReference>